<keyword evidence="2" id="KW-1185">Reference proteome</keyword>
<feature type="non-terminal residue" evidence="1">
    <location>
        <position position="60"/>
    </location>
</feature>
<dbReference type="AlphaFoldDB" id="A0A5E4R6B4"/>
<dbReference type="EMBL" id="FZQP02007079">
    <property type="protein sequence ID" value="VVD06106.1"/>
    <property type="molecule type" value="Genomic_DNA"/>
</dbReference>
<sequence>MEDPALEQSDIYVVLSQHQMQTLDKQMINETFCLLRYSFDNIVFKDSPVEKMFCRDKLKR</sequence>
<name>A0A5E4R6B4_9NEOP</name>
<gene>
    <name evidence="1" type="ORF">LSINAPIS_LOCUS15524</name>
</gene>
<proteinExistence type="predicted"/>
<organism evidence="1 2">
    <name type="scientific">Leptidea sinapis</name>
    <dbReference type="NCBI Taxonomy" id="189913"/>
    <lineage>
        <taxon>Eukaryota</taxon>
        <taxon>Metazoa</taxon>
        <taxon>Ecdysozoa</taxon>
        <taxon>Arthropoda</taxon>
        <taxon>Hexapoda</taxon>
        <taxon>Insecta</taxon>
        <taxon>Pterygota</taxon>
        <taxon>Neoptera</taxon>
        <taxon>Endopterygota</taxon>
        <taxon>Lepidoptera</taxon>
        <taxon>Glossata</taxon>
        <taxon>Ditrysia</taxon>
        <taxon>Papilionoidea</taxon>
        <taxon>Pieridae</taxon>
        <taxon>Dismorphiinae</taxon>
        <taxon>Leptidea</taxon>
    </lineage>
</organism>
<reference evidence="1 2" key="1">
    <citation type="submission" date="2017-07" db="EMBL/GenBank/DDBJ databases">
        <authorList>
            <person name="Talla V."/>
            <person name="Backstrom N."/>
        </authorList>
    </citation>
    <scope>NUCLEOTIDE SEQUENCE [LARGE SCALE GENOMIC DNA]</scope>
</reference>
<protein>
    <submittedName>
        <fullName evidence="1">Uncharacterized protein</fullName>
    </submittedName>
</protein>
<accession>A0A5E4R6B4</accession>
<evidence type="ECO:0000313" key="1">
    <source>
        <dbReference type="EMBL" id="VVD06106.1"/>
    </source>
</evidence>
<evidence type="ECO:0000313" key="2">
    <source>
        <dbReference type="Proteomes" id="UP000324832"/>
    </source>
</evidence>
<dbReference type="Proteomes" id="UP000324832">
    <property type="component" value="Unassembled WGS sequence"/>
</dbReference>